<dbReference type="AlphaFoldDB" id="A0A059FM78"/>
<dbReference type="InterPro" id="IPR029063">
    <property type="entry name" value="SAM-dependent_MTases_sf"/>
</dbReference>
<dbReference type="Gene3D" id="3.40.50.150">
    <property type="entry name" value="Vaccinia Virus protein VP39"/>
    <property type="match status" value="1"/>
</dbReference>
<dbReference type="EMBL" id="ARYK01000005">
    <property type="protein sequence ID" value="KCZ91764.1"/>
    <property type="molecule type" value="Genomic_DNA"/>
</dbReference>
<evidence type="ECO:0000313" key="8">
    <source>
        <dbReference type="Proteomes" id="UP000025171"/>
    </source>
</evidence>
<evidence type="ECO:0000256" key="1">
    <source>
        <dbReference type="ARBA" id="ARBA00022490"/>
    </source>
</evidence>
<evidence type="ECO:0000313" key="7">
    <source>
        <dbReference type="EMBL" id="KCZ91764.1"/>
    </source>
</evidence>
<protein>
    <recommendedName>
        <fullName evidence="6">Ribosomal RNA small subunit methyltransferase G</fullName>
        <ecNumber evidence="6">2.1.1.170</ecNumber>
    </recommendedName>
    <alternativeName>
        <fullName evidence="6">16S rRNA 7-methylguanosine methyltransferase</fullName>
        <shortName evidence="6">16S rRNA m7G methyltransferase</shortName>
    </alternativeName>
</protein>
<dbReference type="CDD" id="cd02440">
    <property type="entry name" value="AdoMet_MTases"/>
    <property type="match status" value="1"/>
</dbReference>
<proteinExistence type="inferred from homology"/>
<accession>A0A059FM78</accession>
<dbReference type="Proteomes" id="UP000025171">
    <property type="component" value="Unassembled WGS sequence"/>
</dbReference>
<dbReference type="EC" id="2.1.1.170" evidence="6"/>
<comment type="subcellular location">
    <subcellularLocation>
        <location evidence="6">Cytoplasm</location>
    </subcellularLocation>
</comment>
<dbReference type="OrthoDB" id="9808773at2"/>
<name>A0A059FM78_9PROT</name>
<evidence type="ECO:0000256" key="5">
    <source>
        <dbReference type="ARBA" id="ARBA00022691"/>
    </source>
</evidence>
<keyword evidence="2 6" id="KW-0698">rRNA processing</keyword>
<comment type="function">
    <text evidence="6">Specifically methylates the N7 position of guanine in position 527 of 16S rRNA.</text>
</comment>
<gene>
    <name evidence="6" type="primary">rsmG</name>
    <name evidence="7" type="ORF">HJO_11622</name>
</gene>
<keyword evidence="1 6" id="KW-0963">Cytoplasm</keyword>
<evidence type="ECO:0000256" key="6">
    <source>
        <dbReference type="HAMAP-Rule" id="MF_00074"/>
    </source>
</evidence>
<dbReference type="SUPFAM" id="SSF53335">
    <property type="entry name" value="S-adenosyl-L-methionine-dependent methyltransferases"/>
    <property type="match status" value="1"/>
</dbReference>
<keyword evidence="8" id="KW-1185">Reference proteome</keyword>
<evidence type="ECO:0000256" key="3">
    <source>
        <dbReference type="ARBA" id="ARBA00022603"/>
    </source>
</evidence>
<dbReference type="InterPro" id="IPR003682">
    <property type="entry name" value="rRNA_ssu_MeTfrase_G"/>
</dbReference>
<keyword evidence="3 6" id="KW-0489">Methyltransferase</keyword>
<comment type="caution">
    <text evidence="7">The sequence shown here is derived from an EMBL/GenBank/DDBJ whole genome shotgun (WGS) entry which is preliminary data.</text>
</comment>
<dbReference type="GO" id="GO:0005829">
    <property type="term" value="C:cytosol"/>
    <property type="evidence" value="ECO:0007669"/>
    <property type="project" value="TreeGrafter"/>
</dbReference>
<dbReference type="Pfam" id="PF02527">
    <property type="entry name" value="GidB"/>
    <property type="match status" value="1"/>
</dbReference>
<feature type="binding site" evidence="6">
    <location>
        <position position="74"/>
    </location>
    <ligand>
        <name>S-adenosyl-L-methionine</name>
        <dbReference type="ChEBI" id="CHEBI:59789"/>
    </ligand>
</feature>
<keyword evidence="5 6" id="KW-0949">S-adenosyl-L-methionine</keyword>
<dbReference type="RefSeq" id="WP_035617030.1">
    <property type="nucleotide sequence ID" value="NZ_ARYK01000005.1"/>
</dbReference>
<keyword evidence="4 6" id="KW-0808">Transferase</keyword>
<evidence type="ECO:0000256" key="4">
    <source>
        <dbReference type="ARBA" id="ARBA00022679"/>
    </source>
</evidence>
<dbReference type="PANTHER" id="PTHR31760">
    <property type="entry name" value="S-ADENOSYL-L-METHIONINE-DEPENDENT METHYLTRANSFERASES SUPERFAMILY PROTEIN"/>
    <property type="match status" value="1"/>
</dbReference>
<organism evidence="7 8">
    <name type="scientific">Hyphomonas johnsonii MHS-2</name>
    <dbReference type="NCBI Taxonomy" id="1280950"/>
    <lineage>
        <taxon>Bacteria</taxon>
        <taxon>Pseudomonadati</taxon>
        <taxon>Pseudomonadota</taxon>
        <taxon>Alphaproteobacteria</taxon>
        <taxon>Hyphomonadales</taxon>
        <taxon>Hyphomonadaceae</taxon>
        <taxon>Hyphomonas</taxon>
    </lineage>
</organism>
<comment type="caution">
    <text evidence="6">Lacks conserved residue(s) required for the propagation of feature annotation.</text>
</comment>
<dbReference type="NCBIfam" id="TIGR00138">
    <property type="entry name" value="rsmG_gidB"/>
    <property type="match status" value="1"/>
</dbReference>
<feature type="binding site" evidence="6">
    <location>
        <position position="138"/>
    </location>
    <ligand>
        <name>S-adenosyl-L-methionine</name>
        <dbReference type="ChEBI" id="CHEBI:59789"/>
    </ligand>
</feature>
<dbReference type="PATRIC" id="fig|1280950.3.peg.2330"/>
<comment type="catalytic activity">
    <reaction evidence="6">
        <text>guanosine(527) in 16S rRNA + S-adenosyl-L-methionine = N(7)-methylguanosine(527) in 16S rRNA + S-adenosyl-L-homocysteine</text>
        <dbReference type="Rhea" id="RHEA:42732"/>
        <dbReference type="Rhea" id="RHEA-COMP:10209"/>
        <dbReference type="Rhea" id="RHEA-COMP:10210"/>
        <dbReference type="ChEBI" id="CHEBI:57856"/>
        <dbReference type="ChEBI" id="CHEBI:59789"/>
        <dbReference type="ChEBI" id="CHEBI:74269"/>
        <dbReference type="ChEBI" id="CHEBI:74480"/>
        <dbReference type="EC" id="2.1.1.170"/>
    </reaction>
</comment>
<dbReference type="STRING" id="1280950.HJO_11622"/>
<dbReference type="PANTHER" id="PTHR31760:SF0">
    <property type="entry name" value="S-ADENOSYL-L-METHIONINE-DEPENDENT METHYLTRANSFERASES SUPERFAMILY PROTEIN"/>
    <property type="match status" value="1"/>
</dbReference>
<sequence length="207" mass="22800">MAADNDRAAFLAAHDVSRETLDRLDKVIDTLDAWRMRCNLIGPKEWPNIWLRHVWDCLQLLDHVPDGARIVDLGSGAGFPGLILAAARPDVHVTMIESVGKKAAFLRAAIQAASLTADVVQGRVENAPVNPADLVTARAFARLPRLLDYAAPWMKNGAKGLFLKGERWEEELTDARQVWNFAYEAIPSRSGGAGVVLKIRELKRVDG</sequence>
<dbReference type="HAMAP" id="MF_00074">
    <property type="entry name" value="16SrRNA_methyltr_G"/>
    <property type="match status" value="1"/>
</dbReference>
<evidence type="ECO:0000256" key="2">
    <source>
        <dbReference type="ARBA" id="ARBA00022552"/>
    </source>
</evidence>
<dbReference type="PIRSF" id="PIRSF003078">
    <property type="entry name" value="GidB"/>
    <property type="match status" value="1"/>
</dbReference>
<dbReference type="eggNOG" id="COG0357">
    <property type="taxonomic scope" value="Bacteria"/>
</dbReference>
<feature type="binding site" evidence="6">
    <location>
        <position position="79"/>
    </location>
    <ligand>
        <name>S-adenosyl-L-methionine</name>
        <dbReference type="ChEBI" id="CHEBI:59789"/>
    </ligand>
</feature>
<feature type="binding site" evidence="6">
    <location>
        <begin position="124"/>
        <end position="125"/>
    </location>
    <ligand>
        <name>S-adenosyl-L-methionine</name>
        <dbReference type="ChEBI" id="CHEBI:59789"/>
    </ligand>
</feature>
<comment type="similarity">
    <text evidence="6">Belongs to the methyltransferase superfamily. RNA methyltransferase RsmG family.</text>
</comment>
<reference evidence="7 8" key="1">
    <citation type="journal article" date="2014" name="Antonie Van Leeuwenhoek">
        <title>Hyphomonas beringensis sp. nov. and Hyphomonas chukchiensis sp. nov., isolated from surface seawater of the Bering Sea and Chukchi Sea.</title>
        <authorList>
            <person name="Li C."/>
            <person name="Lai Q."/>
            <person name="Li G."/>
            <person name="Dong C."/>
            <person name="Wang J."/>
            <person name="Liao Y."/>
            <person name="Shao Z."/>
        </authorList>
    </citation>
    <scope>NUCLEOTIDE SEQUENCE [LARGE SCALE GENOMIC DNA]</scope>
    <source>
        <strain evidence="7 8">MHS-2</strain>
    </source>
</reference>
<dbReference type="GO" id="GO:0070043">
    <property type="term" value="F:rRNA (guanine-N7-)-methyltransferase activity"/>
    <property type="evidence" value="ECO:0007669"/>
    <property type="project" value="UniProtKB-UniRule"/>
</dbReference>